<dbReference type="Proteomes" id="UP000092445">
    <property type="component" value="Unassembled WGS sequence"/>
</dbReference>
<dbReference type="VEuPathDB" id="VectorBase:GPAI017606"/>
<dbReference type="EnsemblMetazoa" id="GPAI017606-RA">
    <property type="protein sequence ID" value="GPAI017606-PA"/>
    <property type="gene ID" value="GPAI017606"/>
</dbReference>
<keyword evidence="2" id="KW-1185">Reference proteome</keyword>
<organism evidence="1 2">
    <name type="scientific">Glossina pallidipes</name>
    <name type="common">Tsetse fly</name>
    <dbReference type="NCBI Taxonomy" id="7398"/>
    <lineage>
        <taxon>Eukaryota</taxon>
        <taxon>Metazoa</taxon>
        <taxon>Ecdysozoa</taxon>
        <taxon>Arthropoda</taxon>
        <taxon>Hexapoda</taxon>
        <taxon>Insecta</taxon>
        <taxon>Pterygota</taxon>
        <taxon>Neoptera</taxon>
        <taxon>Endopterygota</taxon>
        <taxon>Diptera</taxon>
        <taxon>Brachycera</taxon>
        <taxon>Muscomorpha</taxon>
        <taxon>Hippoboscoidea</taxon>
        <taxon>Glossinidae</taxon>
        <taxon>Glossina</taxon>
    </lineage>
</organism>
<name>A0A1A9ZKH9_GLOPL</name>
<accession>A0A1A9ZKH9</accession>
<dbReference type="AlphaFoldDB" id="A0A1A9ZKH9"/>
<evidence type="ECO:0000313" key="1">
    <source>
        <dbReference type="EnsemblMetazoa" id="GPAI017606-PA"/>
    </source>
</evidence>
<protein>
    <submittedName>
        <fullName evidence="1">Uncharacterized protein</fullName>
    </submittedName>
</protein>
<reference evidence="1" key="2">
    <citation type="submission" date="2020-05" db="UniProtKB">
        <authorList>
            <consortium name="EnsemblMetazoa"/>
        </authorList>
    </citation>
    <scope>IDENTIFICATION</scope>
    <source>
        <strain evidence="1">IAEA</strain>
    </source>
</reference>
<proteinExistence type="predicted"/>
<sequence length="123" mass="14454">MPSTPYDLVQDDQDLRVPLHAEQAFFHGITFQAKILSDQCYGKRWLILKYKNRFETQFEEFAIKNFSHRLCDKRFASVIKNILRFELVPYKADWQGMVMTGNLNISTMSIGVPESRIDRSTIF</sequence>
<evidence type="ECO:0000313" key="2">
    <source>
        <dbReference type="Proteomes" id="UP000092445"/>
    </source>
</evidence>
<reference evidence="2" key="1">
    <citation type="submission" date="2014-03" db="EMBL/GenBank/DDBJ databases">
        <authorList>
            <person name="Aksoy S."/>
            <person name="Warren W."/>
            <person name="Wilson R.K."/>
        </authorList>
    </citation>
    <scope>NUCLEOTIDE SEQUENCE [LARGE SCALE GENOMIC DNA]</scope>
    <source>
        <strain evidence="2">IAEA</strain>
    </source>
</reference>